<accession>A0A9P9H041</accession>
<gene>
    <name evidence="1" type="ORF">B0J15DRAFT_551192</name>
</gene>
<protein>
    <submittedName>
        <fullName evidence="1">Uncharacterized protein</fullName>
    </submittedName>
</protein>
<evidence type="ECO:0000313" key="2">
    <source>
        <dbReference type="Proteomes" id="UP000736672"/>
    </source>
</evidence>
<proteinExistence type="predicted"/>
<dbReference type="Proteomes" id="UP000736672">
    <property type="component" value="Unassembled WGS sequence"/>
</dbReference>
<organism evidence="1 2">
    <name type="scientific">Fusarium solani</name>
    <name type="common">Filamentous fungus</name>
    <dbReference type="NCBI Taxonomy" id="169388"/>
    <lineage>
        <taxon>Eukaryota</taxon>
        <taxon>Fungi</taxon>
        <taxon>Dikarya</taxon>
        <taxon>Ascomycota</taxon>
        <taxon>Pezizomycotina</taxon>
        <taxon>Sordariomycetes</taxon>
        <taxon>Hypocreomycetidae</taxon>
        <taxon>Hypocreales</taxon>
        <taxon>Nectriaceae</taxon>
        <taxon>Fusarium</taxon>
        <taxon>Fusarium solani species complex</taxon>
    </lineage>
</organism>
<name>A0A9P9H041_FUSSL</name>
<sequence>MPKPAPTTKVRDDHKYRRCNQSFGDGKVCGDENEMTDKQCVECKSKRNVNYDALDIYSRKLGTLIKVDDKGTEWWQYSCLPDRHQQGQARPEGAGYGNFIYITRPFSYWRIIVDLSKNPPTAQLERFIATY</sequence>
<dbReference type="OrthoDB" id="4978615at2759"/>
<dbReference type="EMBL" id="JAGTJS010000014">
    <property type="protein sequence ID" value="KAH7248256.1"/>
    <property type="molecule type" value="Genomic_DNA"/>
</dbReference>
<comment type="caution">
    <text evidence="1">The sequence shown here is derived from an EMBL/GenBank/DDBJ whole genome shotgun (WGS) entry which is preliminary data.</text>
</comment>
<keyword evidence="2" id="KW-1185">Reference proteome</keyword>
<reference evidence="1" key="1">
    <citation type="journal article" date="2021" name="Nat. Commun.">
        <title>Genetic determinants of endophytism in the Arabidopsis root mycobiome.</title>
        <authorList>
            <person name="Mesny F."/>
            <person name="Miyauchi S."/>
            <person name="Thiergart T."/>
            <person name="Pickel B."/>
            <person name="Atanasova L."/>
            <person name="Karlsson M."/>
            <person name="Huettel B."/>
            <person name="Barry K.W."/>
            <person name="Haridas S."/>
            <person name="Chen C."/>
            <person name="Bauer D."/>
            <person name="Andreopoulos W."/>
            <person name="Pangilinan J."/>
            <person name="LaButti K."/>
            <person name="Riley R."/>
            <person name="Lipzen A."/>
            <person name="Clum A."/>
            <person name="Drula E."/>
            <person name="Henrissat B."/>
            <person name="Kohler A."/>
            <person name="Grigoriev I.V."/>
            <person name="Martin F.M."/>
            <person name="Hacquard S."/>
        </authorList>
    </citation>
    <scope>NUCLEOTIDE SEQUENCE</scope>
    <source>
        <strain evidence="1">FSSC 5 MPI-SDFR-AT-0091</strain>
    </source>
</reference>
<dbReference type="AlphaFoldDB" id="A0A9P9H041"/>
<evidence type="ECO:0000313" key="1">
    <source>
        <dbReference type="EMBL" id="KAH7248256.1"/>
    </source>
</evidence>